<organism evidence="2 3">
    <name type="scientific">Flavobacterium zepuense</name>
    <dbReference type="NCBI Taxonomy" id="2593302"/>
    <lineage>
        <taxon>Bacteria</taxon>
        <taxon>Pseudomonadati</taxon>
        <taxon>Bacteroidota</taxon>
        <taxon>Flavobacteriia</taxon>
        <taxon>Flavobacteriales</taxon>
        <taxon>Flavobacteriaceae</taxon>
        <taxon>Flavobacterium</taxon>
    </lineage>
</organism>
<dbReference type="Proteomes" id="UP000320643">
    <property type="component" value="Unassembled WGS sequence"/>
</dbReference>
<dbReference type="Pfam" id="PF00535">
    <property type="entry name" value="Glycos_transf_2"/>
    <property type="match status" value="1"/>
</dbReference>
<keyword evidence="2" id="KW-0808">Transferase</keyword>
<protein>
    <submittedName>
        <fullName evidence="2">Glycosyltransferase family 2 protein</fullName>
    </submittedName>
</protein>
<dbReference type="InterPro" id="IPR001173">
    <property type="entry name" value="Glyco_trans_2-like"/>
</dbReference>
<accession>A0A552UXL2</accession>
<dbReference type="RefSeq" id="WP_143374188.1">
    <property type="nucleotide sequence ID" value="NZ_VJVZ01000010.1"/>
</dbReference>
<evidence type="ECO:0000259" key="1">
    <source>
        <dbReference type="Pfam" id="PF00535"/>
    </source>
</evidence>
<dbReference type="InterPro" id="IPR029044">
    <property type="entry name" value="Nucleotide-diphossugar_trans"/>
</dbReference>
<dbReference type="GO" id="GO:0016740">
    <property type="term" value="F:transferase activity"/>
    <property type="evidence" value="ECO:0007669"/>
    <property type="project" value="UniProtKB-KW"/>
</dbReference>
<keyword evidence="3" id="KW-1185">Reference proteome</keyword>
<feature type="domain" description="Glycosyltransferase 2-like" evidence="1">
    <location>
        <begin position="3"/>
        <end position="138"/>
    </location>
</feature>
<evidence type="ECO:0000313" key="2">
    <source>
        <dbReference type="EMBL" id="TRW22973.1"/>
    </source>
</evidence>
<comment type="caution">
    <text evidence="2">The sequence shown here is derived from an EMBL/GenBank/DDBJ whole genome shotgun (WGS) entry which is preliminary data.</text>
</comment>
<dbReference type="EMBL" id="VJVZ01000010">
    <property type="protein sequence ID" value="TRW22973.1"/>
    <property type="molecule type" value="Genomic_DNA"/>
</dbReference>
<dbReference type="OrthoDB" id="761861at2"/>
<sequence>MLSILIPVYNYNITALVKALHSQCLQSGVVFEIIVADDASAPEFSITNKEILQLQHCRLIQHTANMGRTLTRKQLANEALYGTLLFLDADVLPADDNFINRYLPFIGKKNELVVGGYAYLPAPGNSKPLLRWHYGISREQKTATERNQHPYGSIFSGNFLTQKAVFLEHNYPYNHNFYGLDMYFSYSLYKSTVDIVHIDNPIYHLGLESDTVFFNKCLESVRVRKDLLADKEGIEDINSLLRHYKKLKKLNLDKAAALAFKITEPVLKKLILNNHNLFCLDLYRLGYLCTLK</sequence>
<dbReference type="AlphaFoldDB" id="A0A552UXL2"/>
<proteinExistence type="predicted"/>
<dbReference type="SUPFAM" id="SSF53448">
    <property type="entry name" value="Nucleotide-diphospho-sugar transferases"/>
    <property type="match status" value="1"/>
</dbReference>
<dbReference type="Gene3D" id="3.90.550.10">
    <property type="entry name" value="Spore Coat Polysaccharide Biosynthesis Protein SpsA, Chain A"/>
    <property type="match status" value="1"/>
</dbReference>
<reference evidence="2 3" key="1">
    <citation type="submission" date="2019-07" db="EMBL/GenBank/DDBJ databases">
        <title>Flavobacterium sp. nov., isolated from glacier ice.</title>
        <authorList>
            <person name="Liu Q."/>
            <person name="Xin Y.-H."/>
        </authorList>
    </citation>
    <scope>NUCLEOTIDE SEQUENCE [LARGE SCALE GENOMIC DNA]</scope>
    <source>
        <strain evidence="2 3">ZT4R6</strain>
    </source>
</reference>
<evidence type="ECO:0000313" key="3">
    <source>
        <dbReference type="Proteomes" id="UP000320643"/>
    </source>
</evidence>
<name>A0A552UXL2_9FLAO</name>
<gene>
    <name evidence="2" type="ORF">FMM05_14845</name>
</gene>